<dbReference type="Gene3D" id="3.10.110.10">
    <property type="entry name" value="Ubiquitin Conjugating Enzyme"/>
    <property type="match status" value="1"/>
</dbReference>
<name>A0A9Q0G514_9ROSI</name>
<accession>A0A9Q0G514</accession>
<sequence>MDQGIRTARIQSELKLIKQDPPPNCSVDVEPPMDDINNWEAVIIGPRATPYEGGLFRVAIHFPAGYPIDPPKVSFKTKIYHPNIGRNGAMCRDLTKGNWGRSQHNFKCASCRGFVVATTES</sequence>
<comment type="caution">
    <text evidence="2">The sequence shown here is derived from an EMBL/GenBank/DDBJ whole genome shotgun (WGS) entry which is preliminary data.</text>
</comment>
<dbReference type="Pfam" id="PF00179">
    <property type="entry name" value="UQ_con"/>
    <property type="match status" value="1"/>
</dbReference>
<dbReference type="SMART" id="SM00212">
    <property type="entry name" value="UBCc"/>
    <property type="match status" value="1"/>
</dbReference>
<feature type="domain" description="UBC core" evidence="1">
    <location>
        <begin position="5"/>
        <end position="121"/>
    </location>
</feature>
<dbReference type="PANTHER" id="PTHR24067">
    <property type="entry name" value="UBIQUITIN-CONJUGATING ENZYME E2"/>
    <property type="match status" value="1"/>
</dbReference>
<dbReference type="OrthoDB" id="7851174at2759"/>
<dbReference type="InterPro" id="IPR000608">
    <property type="entry name" value="UBC"/>
</dbReference>
<organism evidence="2 3">
    <name type="scientific">Turnera subulata</name>
    <dbReference type="NCBI Taxonomy" id="218843"/>
    <lineage>
        <taxon>Eukaryota</taxon>
        <taxon>Viridiplantae</taxon>
        <taxon>Streptophyta</taxon>
        <taxon>Embryophyta</taxon>
        <taxon>Tracheophyta</taxon>
        <taxon>Spermatophyta</taxon>
        <taxon>Magnoliopsida</taxon>
        <taxon>eudicotyledons</taxon>
        <taxon>Gunneridae</taxon>
        <taxon>Pentapetalae</taxon>
        <taxon>rosids</taxon>
        <taxon>fabids</taxon>
        <taxon>Malpighiales</taxon>
        <taxon>Passifloraceae</taxon>
        <taxon>Turnera</taxon>
    </lineage>
</organism>
<evidence type="ECO:0000313" key="2">
    <source>
        <dbReference type="EMBL" id="KAJ4843723.1"/>
    </source>
</evidence>
<protein>
    <recommendedName>
        <fullName evidence="1">UBC core domain-containing protein</fullName>
    </recommendedName>
</protein>
<evidence type="ECO:0000313" key="3">
    <source>
        <dbReference type="Proteomes" id="UP001141552"/>
    </source>
</evidence>
<evidence type="ECO:0000259" key="1">
    <source>
        <dbReference type="PROSITE" id="PS50127"/>
    </source>
</evidence>
<dbReference type="Proteomes" id="UP001141552">
    <property type="component" value="Unassembled WGS sequence"/>
</dbReference>
<dbReference type="PROSITE" id="PS50127">
    <property type="entry name" value="UBC_2"/>
    <property type="match status" value="1"/>
</dbReference>
<reference evidence="2" key="1">
    <citation type="submission" date="2022-02" db="EMBL/GenBank/DDBJ databases">
        <authorList>
            <person name="Henning P.M."/>
            <person name="McCubbin A.G."/>
            <person name="Shore J.S."/>
        </authorList>
    </citation>
    <scope>NUCLEOTIDE SEQUENCE</scope>
    <source>
        <strain evidence="2">F60SS</strain>
        <tissue evidence="2">Leaves</tissue>
    </source>
</reference>
<gene>
    <name evidence="2" type="ORF">Tsubulata_012873</name>
</gene>
<dbReference type="EMBL" id="JAKUCV010002169">
    <property type="protein sequence ID" value="KAJ4843723.1"/>
    <property type="molecule type" value="Genomic_DNA"/>
</dbReference>
<dbReference type="InterPro" id="IPR050113">
    <property type="entry name" value="Ub_conjugating_enzyme"/>
</dbReference>
<reference evidence="2" key="2">
    <citation type="journal article" date="2023" name="Plants (Basel)">
        <title>Annotation of the Turnera subulata (Passifloraceae) Draft Genome Reveals the S-Locus Evolved after the Divergence of Turneroideae from Passifloroideae in a Stepwise Manner.</title>
        <authorList>
            <person name="Henning P.M."/>
            <person name="Roalson E.H."/>
            <person name="Mir W."/>
            <person name="McCubbin A.G."/>
            <person name="Shore J.S."/>
        </authorList>
    </citation>
    <scope>NUCLEOTIDE SEQUENCE</scope>
    <source>
        <strain evidence="2">F60SS</strain>
    </source>
</reference>
<proteinExistence type="predicted"/>
<dbReference type="InterPro" id="IPR016135">
    <property type="entry name" value="UBQ-conjugating_enzyme/RWD"/>
</dbReference>
<dbReference type="AlphaFoldDB" id="A0A9Q0G514"/>
<keyword evidence="3" id="KW-1185">Reference proteome</keyword>
<dbReference type="SUPFAM" id="SSF54495">
    <property type="entry name" value="UBC-like"/>
    <property type="match status" value="1"/>
</dbReference>